<reference evidence="1 2" key="1">
    <citation type="submission" date="2018-07" db="EMBL/GenBank/DDBJ databases">
        <title>Genomic Encyclopedia of Type Strains, Phase III (KMG-III): the genomes of soil and plant-associated and newly described type strains.</title>
        <authorList>
            <person name="Whitman W."/>
        </authorList>
    </citation>
    <scope>NUCLEOTIDE SEQUENCE [LARGE SCALE GENOMIC DNA]</scope>
    <source>
        <strain evidence="1 2">CECT 7287</strain>
    </source>
</reference>
<protein>
    <submittedName>
        <fullName evidence="1">Uncharacterized protein</fullName>
    </submittedName>
</protein>
<dbReference type="EMBL" id="QRDZ01000013">
    <property type="protein sequence ID" value="RED76011.1"/>
    <property type="molecule type" value="Genomic_DNA"/>
</dbReference>
<name>A0A3D9JPG9_9BACL</name>
<accession>A0A3D9JPG9</accession>
<proteinExistence type="predicted"/>
<organism evidence="1 2">
    <name type="scientific">Cohnella phaseoli</name>
    <dbReference type="NCBI Taxonomy" id="456490"/>
    <lineage>
        <taxon>Bacteria</taxon>
        <taxon>Bacillati</taxon>
        <taxon>Bacillota</taxon>
        <taxon>Bacilli</taxon>
        <taxon>Bacillales</taxon>
        <taxon>Paenibacillaceae</taxon>
        <taxon>Cohnella</taxon>
    </lineage>
</organism>
<dbReference type="RefSeq" id="WP_116061816.1">
    <property type="nucleotide sequence ID" value="NZ_QRDZ01000013.1"/>
</dbReference>
<evidence type="ECO:0000313" key="2">
    <source>
        <dbReference type="Proteomes" id="UP000256977"/>
    </source>
</evidence>
<dbReference type="OrthoDB" id="1785868at2"/>
<sequence>MINGSDNEKFSASLRNVAGRITSSLVDKIFSPFLLGQVNLDTYISSVEGYTFIQEHFERNWPLSAHFEMSKQDTFRTIKKMVEDGLENRIVQILHVKLSTLLEQYRIALVEQKALTEDLKTNTVQLDVLHKIHDVHTEMLEYAETIARIKIYLQAKNRLSEIENENGTKEMSYDYQTTSDDWQGKLYVFQRKIEGGNVDVADGIGYISERWVRAMGLEDGDIVRPIKRIPLQEGIGFRYEFNLVEKRKCKQPFQRELLSKCRISTNNVVEFYENGQEIILNNKKETFLLSYTEIKRKDLKTGDIIDIAFPSGKPHKYKVVWKYE</sequence>
<gene>
    <name evidence="1" type="ORF">DFP98_11371</name>
</gene>
<dbReference type="Proteomes" id="UP000256977">
    <property type="component" value="Unassembled WGS sequence"/>
</dbReference>
<keyword evidence="2" id="KW-1185">Reference proteome</keyword>
<evidence type="ECO:0000313" key="1">
    <source>
        <dbReference type="EMBL" id="RED76011.1"/>
    </source>
</evidence>
<comment type="caution">
    <text evidence="1">The sequence shown here is derived from an EMBL/GenBank/DDBJ whole genome shotgun (WGS) entry which is preliminary data.</text>
</comment>
<dbReference type="AlphaFoldDB" id="A0A3D9JPG9"/>